<proteinExistence type="inferred from homology"/>
<evidence type="ECO:0000259" key="3">
    <source>
        <dbReference type="Pfam" id="PF01370"/>
    </source>
</evidence>
<dbReference type="PANTHER" id="PTHR43000">
    <property type="entry name" value="DTDP-D-GLUCOSE 4,6-DEHYDRATASE-RELATED"/>
    <property type="match status" value="1"/>
</dbReference>
<dbReference type="SUPFAM" id="SSF51735">
    <property type="entry name" value="NAD(P)-binding Rossmann-fold domains"/>
    <property type="match status" value="1"/>
</dbReference>
<protein>
    <submittedName>
        <fullName evidence="4">Epimerase</fullName>
    </submittedName>
</protein>
<dbReference type="EMBL" id="PKLZ01000018">
    <property type="protein sequence ID" value="PLW81001.1"/>
    <property type="molecule type" value="Genomic_DNA"/>
</dbReference>
<evidence type="ECO:0000313" key="5">
    <source>
        <dbReference type="Proteomes" id="UP000234845"/>
    </source>
</evidence>
<feature type="domain" description="NAD-dependent epimerase/dehydratase" evidence="3">
    <location>
        <begin position="5"/>
        <end position="227"/>
    </location>
</feature>
<sequence>MVERVLIIGATGFIGQALCQAFTQGGSRVRAVSRSGYSSTLDVEEHVACDCTDPAELAGLLQDMDAVIYLAATSTPGSSAGRPVDEVTDNLTPLTALLEALQANPTLPLIYFSSAGALYGEHPQLAATEDTPPQPRSYHGAAKVAAEQFIHAWSQQFNGTATILRPSNVYGPGQQERDGFGIIPKAFGCILRGDPITIWGDGSAVRDYLYIDDLVALALMALEQPLPGTVRTLNAASGEAVDLNELFAIAEWASGGTLERRYTNTRMVDASTVLISATKAYQTLGWKPHVPLKEGLKRTWLWFESTQH</sequence>
<gene>
    <name evidence="4" type="ORF">CWI75_17640</name>
</gene>
<dbReference type="InterPro" id="IPR001509">
    <property type="entry name" value="Epimerase_deHydtase"/>
</dbReference>
<comment type="similarity">
    <text evidence="2">Belongs to the NAD(P)-dependent epimerase/dehydratase family.</text>
</comment>
<evidence type="ECO:0000256" key="1">
    <source>
        <dbReference type="ARBA" id="ARBA00005125"/>
    </source>
</evidence>
<keyword evidence="5" id="KW-1185">Reference proteome</keyword>
<dbReference type="Gene3D" id="3.40.50.720">
    <property type="entry name" value="NAD(P)-binding Rossmann-like Domain"/>
    <property type="match status" value="1"/>
</dbReference>
<dbReference type="Pfam" id="PF01370">
    <property type="entry name" value="Epimerase"/>
    <property type="match status" value="1"/>
</dbReference>
<evidence type="ECO:0000313" key="4">
    <source>
        <dbReference type="EMBL" id="PLW81001.1"/>
    </source>
</evidence>
<dbReference type="AlphaFoldDB" id="A0A2N5XXX6"/>
<dbReference type="Proteomes" id="UP000234845">
    <property type="component" value="Unassembled WGS sequence"/>
</dbReference>
<comment type="caution">
    <text evidence="4">The sequence shown here is derived from an EMBL/GenBank/DDBJ whole genome shotgun (WGS) entry which is preliminary data.</text>
</comment>
<evidence type="ECO:0000256" key="2">
    <source>
        <dbReference type="ARBA" id="ARBA00007637"/>
    </source>
</evidence>
<comment type="pathway">
    <text evidence="1">Bacterial outer membrane biogenesis; LPS O-antigen biosynthesis.</text>
</comment>
<reference evidence="5" key="1">
    <citation type="submission" date="2017-11" db="EMBL/GenBank/DDBJ databases">
        <title>The draft genome sequence of Chromatocurvus sp. F02.</title>
        <authorList>
            <person name="Du Z.-J."/>
            <person name="Chang Y.-Q."/>
        </authorList>
    </citation>
    <scope>NUCLEOTIDE SEQUENCE [LARGE SCALE GENOMIC DNA]</scope>
    <source>
        <strain evidence="5">F02</strain>
    </source>
</reference>
<dbReference type="RefSeq" id="WP_101522854.1">
    <property type="nucleotide sequence ID" value="NZ_PKLZ01000018.1"/>
</dbReference>
<dbReference type="OrthoDB" id="9795415at2"/>
<organism evidence="4 5">
    <name type="scientific">Kineobactrum sediminis</name>
    <dbReference type="NCBI Taxonomy" id="1905677"/>
    <lineage>
        <taxon>Bacteria</taxon>
        <taxon>Pseudomonadati</taxon>
        <taxon>Pseudomonadota</taxon>
        <taxon>Gammaproteobacteria</taxon>
        <taxon>Cellvibrionales</taxon>
        <taxon>Halieaceae</taxon>
        <taxon>Kineobactrum</taxon>
    </lineage>
</organism>
<dbReference type="InterPro" id="IPR036291">
    <property type="entry name" value="NAD(P)-bd_dom_sf"/>
</dbReference>
<accession>A0A2N5XXX6</accession>
<name>A0A2N5XXX6_9GAMM</name>